<dbReference type="RefSeq" id="WP_059351686.1">
    <property type="nucleotide sequence ID" value="NZ_LDYG01000046.1"/>
</dbReference>
<dbReference type="OrthoDB" id="9772934at2"/>
<evidence type="ECO:0000256" key="1">
    <source>
        <dbReference type="ARBA" id="ARBA00001974"/>
    </source>
</evidence>
<dbReference type="PANTHER" id="PTHR42913">
    <property type="entry name" value="APOPTOSIS-INDUCING FACTOR 1"/>
    <property type="match status" value="1"/>
</dbReference>
<reference evidence="7 8" key="1">
    <citation type="journal article" date="2016" name="Front. Microbiol.">
        <title>Microevolution Analysis of Bacillus coahuilensis Unveils Differences in Phosphorus Acquisition Strategies and Their Regulation.</title>
        <authorList>
            <person name="Gomez-Lunar Z."/>
            <person name="Hernandez-Gonzalez I."/>
            <person name="Rodriguez-Torres M.D."/>
            <person name="Souza V."/>
            <person name="Olmedo-Alvarez G."/>
        </authorList>
    </citation>
    <scope>NUCLEOTIDE SEQUENCE [LARGE SCALE GENOMIC DNA]</scope>
    <source>
        <strain evidence="8">p1.1.43</strain>
    </source>
</reference>
<dbReference type="GO" id="GO:0003955">
    <property type="term" value="F:NAD(P)H dehydrogenase (quinone) activity"/>
    <property type="evidence" value="ECO:0007669"/>
    <property type="project" value="TreeGrafter"/>
</dbReference>
<evidence type="ECO:0000313" key="7">
    <source>
        <dbReference type="EMBL" id="KUP04891.1"/>
    </source>
</evidence>
<dbReference type="Proteomes" id="UP000074108">
    <property type="component" value="Unassembled WGS sequence"/>
</dbReference>
<feature type="domain" description="FAD/NAD(P)-binding" evidence="6">
    <location>
        <begin position="3"/>
        <end position="294"/>
    </location>
</feature>
<name>A0A147K5H8_9BACI</name>
<dbReference type="Pfam" id="PF07992">
    <property type="entry name" value="Pyr_redox_2"/>
    <property type="match status" value="1"/>
</dbReference>
<comment type="similarity">
    <text evidence="2">Belongs to the NADH dehydrogenase family.</text>
</comment>
<evidence type="ECO:0000313" key="8">
    <source>
        <dbReference type="Proteomes" id="UP000074108"/>
    </source>
</evidence>
<keyword evidence="8" id="KW-1185">Reference proteome</keyword>
<dbReference type="PANTHER" id="PTHR42913:SF9">
    <property type="entry name" value="SLR1591 PROTEIN"/>
    <property type="match status" value="1"/>
</dbReference>
<dbReference type="EMBL" id="LDYG01000046">
    <property type="protein sequence ID" value="KUP04891.1"/>
    <property type="molecule type" value="Genomic_DNA"/>
</dbReference>
<evidence type="ECO:0000256" key="4">
    <source>
        <dbReference type="ARBA" id="ARBA00022827"/>
    </source>
</evidence>
<evidence type="ECO:0000259" key="6">
    <source>
        <dbReference type="Pfam" id="PF07992"/>
    </source>
</evidence>
<dbReference type="AlphaFoldDB" id="A0A147K5H8"/>
<comment type="caution">
    <text evidence="7">The sequence shown here is derived from an EMBL/GenBank/DDBJ whole genome shotgun (WGS) entry which is preliminary data.</text>
</comment>
<dbReference type="InterPro" id="IPR023753">
    <property type="entry name" value="FAD/NAD-binding_dom"/>
</dbReference>
<protein>
    <recommendedName>
        <fullName evidence="6">FAD/NAD(P)-binding domain-containing protein</fullName>
    </recommendedName>
</protein>
<evidence type="ECO:0000256" key="5">
    <source>
        <dbReference type="ARBA" id="ARBA00023002"/>
    </source>
</evidence>
<gene>
    <name evidence="7" type="ORF">Q75_13730</name>
</gene>
<dbReference type="PATRIC" id="fig|1150625.3.peg.2880"/>
<dbReference type="STRING" id="1150625.Q75_13730"/>
<proteinExistence type="inferred from homology"/>
<evidence type="ECO:0000256" key="3">
    <source>
        <dbReference type="ARBA" id="ARBA00022630"/>
    </source>
</evidence>
<keyword evidence="5" id="KW-0560">Oxidoreductase</keyword>
<organism evidence="7 8">
    <name type="scientific">Bacillus coahuilensis p1.1.43</name>
    <dbReference type="NCBI Taxonomy" id="1150625"/>
    <lineage>
        <taxon>Bacteria</taxon>
        <taxon>Bacillati</taxon>
        <taxon>Bacillota</taxon>
        <taxon>Bacilli</taxon>
        <taxon>Bacillales</taxon>
        <taxon>Bacillaceae</taxon>
        <taxon>Bacillus</taxon>
    </lineage>
</organism>
<evidence type="ECO:0000256" key="2">
    <source>
        <dbReference type="ARBA" id="ARBA00005272"/>
    </source>
</evidence>
<sequence>MKRIVLVGGGHAHLHCLRELQEDYFHNIEWILVSSSRYQYYSGMFSGYTEGLYTEEDIRVDLEKLCLSANVTFKEMTVMSIDPKSQKLLGDQGDILDYDILSLDIGSLNTNPTIDGLDQHNLKIKPNHLFSEKIEQLRSSEKPVIIGGGAAGVEMALSLQAWHKKQHTGVHVTLIHSSPVMEETGEKASKRLAQIVEESGIRSIQQRVSSVTGTHVETKAGDEVLYDEVLYLGGPSAPRLLKSSKLPVDENGYLLLNSHLQTELYPMIFGAGDCISLESHQDTPRNGVNAVRQGPVLYHNLVSQAKGEALQTYTPQRRFLAILSTGGKRGFLVYEQLVVSGRWAWHLKNWIDKSFIQKNSV</sequence>
<dbReference type="InterPro" id="IPR051169">
    <property type="entry name" value="NADH-Q_oxidoreductase"/>
</dbReference>
<dbReference type="SUPFAM" id="SSF51905">
    <property type="entry name" value="FAD/NAD(P)-binding domain"/>
    <property type="match status" value="2"/>
</dbReference>
<dbReference type="GO" id="GO:0019646">
    <property type="term" value="P:aerobic electron transport chain"/>
    <property type="evidence" value="ECO:0007669"/>
    <property type="project" value="TreeGrafter"/>
</dbReference>
<dbReference type="InterPro" id="IPR036188">
    <property type="entry name" value="FAD/NAD-bd_sf"/>
</dbReference>
<keyword evidence="3" id="KW-0285">Flavoprotein</keyword>
<dbReference type="Gene3D" id="3.50.50.100">
    <property type="match status" value="1"/>
</dbReference>
<accession>A0A147K5H8</accession>
<comment type="cofactor">
    <cofactor evidence="1">
        <name>FAD</name>
        <dbReference type="ChEBI" id="CHEBI:57692"/>
    </cofactor>
</comment>
<keyword evidence="4" id="KW-0274">FAD</keyword>